<proteinExistence type="predicted"/>
<reference evidence="1" key="1">
    <citation type="submission" date="2018-04" db="EMBL/GenBank/DDBJ databases">
        <title>WGS assembly of Panicum hallii.</title>
        <authorList>
            <person name="Lovell J."/>
            <person name="Jenkins J."/>
            <person name="Lowry D."/>
            <person name="Mamidi S."/>
            <person name="Sreedasyam A."/>
            <person name="Weng X."/>
            <person name="Barry K."/>
            <person name="Bonette J."/>
            <person name="Campitelli B."/>
            <person name="Daum C."/>
            <person name="Gordon S."/>
            <person name="Gould B."/>
            <person name="Lipzen A."/>
            <person name="Macqueen A."/>
            <person name="Palacio-Mejia J."/>
            <person name="Plott C."/>
            <person name="Shakirov E."/>
            <person name="Shu S."/>
            <person name="Yoshinaga Y."/>
            <person name="Zane M."/>
            <person name="Rokhsar D."/>
            <person name="Grimwood J."/>
            <person name="Schmutz J."/>
            <person name="Juenger T."/>
        </authorList>
    </citation>
    <scope>NUCLEOTIDE SEQUENCE [LARGE SCALE GENOMIC DNA]</scope>
    <source>
        <strain evidence="1">FIL2</strain>
    </source>
</reference>
<evidence type="ECO:0000313" key="1">
    <source>
        <dbReference type="EMBL" id="PVH66520.1"/>
    </source>
</evidence>
<dbReference type="AlphaFoldDB" id="A0A2T8KWF4"/>
<gene>
    <name evidence="1" type="ORF">PAHAL_1G269200</name>
</gene>
<dbReference type="Proteomes" id="UP000243499">
    <property type="component" value="Chromosome 1"/>
</dbReference>
<dbReference type="Gramene" id="PVH66520">
    <property type="protein sequence ID" value="PVH66520"/>
    <property type="gene ID" value="PAHAL_1G269200"/>
</dbReference>
<protein>
    <submittedName>
        <fullName evidence="1">Uncharacterized protein</fullName>
    </submittedName>
</protein>
<sequence>MNTDQWPVDTSDPAWLSYFSPHICVVNHPMMQSENLLNMFTTPLSFLQCQISSRFIASFFFASKFIASLLHADWEL</sequence>
<dbReference type="EMBL" id="CM008046">
    <property type="protein sequence ID" value="PVH66520.1"/>
    <property type="molecule type" value="Genomic_DNA"/>
</dbReference>
<organism evidence="1">
    <name type="scientific">Panicum hallii</name>
    <dbReference type="NCBI Taxonomy" id="206008"/>
    <lineage>
        <taxon>Eukaryota</taxon>
        <taxon>Viridiplantae</taxon>
        <taxon>Streptophyta</taxon>
        <taxon>Embryophyta</taxon>
        <taxon>Tracheophyta</taxon>
        <taxon>Spermatophyta</taxon>
        <taxon>Magnoliopsida</taxon>
        <taxon>Liliopsida</taxon>
        <taxon>Poales</taxon>
        <taxon>Poaceae</taxon>
        <taxon>PACMAD clade</taxon>
        <taxon>Panicoideae</taxon>
        <taxon>Panicodae</taxon>
        <taxon>Paniceae</taxon>
        <taxon>Panicinae</taxon>
        <taxon>Panicum</taxon>
        <taxon>Panicum sect. Panicum</taxon>
    </lineage>
</organism>
<accession>A0A2T8KWF4</accession>
<name>A0A2T8KWF4_9POAL</name>